<dbReference type="AlphaFoldDB" id="A0AAD4ZCF6"/>
<gene>
    <name evidence="5" type="ORF">L3X38_019840</name>
</gene>
<feature type="domain" description="Reverse transcriptase Ty1/copia-type" evidence="3">
    <location>
        <begin position="438"/>
        <end position="511"/>
    </location>
</feature>
<name>A0AAD4ZCF6_PRUDU</name>
<evidence type="ECO:0000256" key="2">
    <source>
        <dbReference type="ARBA" id="ARBA00022801"/>
    </source>
</evidence>
<dbReference type="InterPro" id="IPR013103">
    <property type="entry name" value="RVT_2"/>
</dbReference>
<organism evidence="5 6">
    <name type="scientific">Prunus dulcis</name>
    <name type="common">Almond</name>
    <name type="synonym">Amygdalus dulcis</name>
    <dbReference type="NCBI Taxonomy" id="3755"/>
    <lineage>
        <taxon>Eukaryota</taxon>
        <taxon>Viridiplantae</taxon>
        <taxon>Streptophyta</taxon>
        <taxon>Embryophyta</taxon>
        <taxon>Tracheophyta</taxon>
        <taxon>Spermatophyta</taxon>
        <taxon>Magnoliopsida</taxon>
        <taxon>eudicotyledons</taxon>
        <taxon>Gunneridae</taxon>
        <taxon>Pentapetalae</taxon>
        <taxon>rosids</taxon>
        <taxon>fabids</taxon>
        <taxon>Rosales</taxon>
        <taxon>Rosaceae</taxon>
        <taxon>Amygdaloideae</taxon>
        <taxon>Amygdaleae</taxon>
        <taxon>Prunus</taxon>
    </lineage>
</organism>
<reference evidence="5 6" key="1">
    <citation type="journal article" date="2022" name="G3 (Bethesda)">
        <title>Whole-genome sequence and methylome profiling of the almond [Prunus dulcis (Mill.) D.A. Webb] cultivar 'Nonpareil'.</title>
        <authorList>
            <person name="D'Amico-Willman K.M."/>
            <person name="Ouma W.Z."/>
            <person name="Meulia T."/>
            <person name="Sideli G.M."/>
            <person name="Gradziel T.M."/>
            <person name="Fresnedo-Ramirez J."/>
        </authorList>
    </citation>
    <scope>NUCLEOTIDE SEQUENCE [LARGE SCALE GENOMIC DNA]</scope>
    <source>
        <strain evidence="5">Clone GOH B32 T37-40</strain>
    </source>
</reference>
<dbReference type="InterPro" id="IPR012337">
    <property type="entry name" value="RNaseH-like_sf"/>
</dbReference>
<dbReference type="Proteomes" id="UP001054821">
    <property type="component" value="Chromosome 3"/>
</dbReference>
<evidence type="ECO:0000259" key="4">
    <source>
        <dbReference type="Pfam" id="PF25597"/>
    </source>
</evidence>
<proteinExistence type="predicted"/>
<accession>A0AAD4ZCF6</accession>
<dbReference type="EMBL" id="JAJFAZ020000003">
    <property type="protein sequence ID" value="KAI5340566.1"/>
    <property type="molecule type" value="Genomic_DNA"/>
</dbReference>
<keyword evidence="2" id="KW-0378">Hydrolase</keyword>
<keyword evidence="6" id="KW-1185">Reference proteome</keyword>
<sequence>MGDNSIVGVVAAASANLCVSDSIPGFSSNTWIIHTGASDHITYDTKFFDELSSNTCDPYITSTNGLPSPITGECTISLTPTLSFSSALLVPRSRDDWASVKDKEQIWLWYPSLFVYFKRLFPSLFRSCDESSFKCETCILAKSHRTVFPLSDSKAVKPFDFVHSDMWGPARVASNGFHWYYSPNDNPIYSSAECVSERKNRQLLEVAHSLMLEMYVPHHLWGHAVLCIAYLINRTPSQVLDFKTSHDVFGDHVSSVSVFKLPHKVFGCVAYVHVYSHQQNKLDYCALRYVFIGYSSTQKGHKCYHPPTQKVHVTLEVIFHEEVSYYVSPSSPIEGEKRSELESLRLRMKCLKILLSGRKRPVALKQVTGRLYLKIKLVVSAKKRLIALWNSTDRPYLEMKRVLSVSKQLITLKQLHNALSNLKWIDAMNIEIDALNKNKTWDLVPLPREKKVVGCRWVFTLKHKADGSIDNYKARLIAKGYTQTYGVDYLEIFTPVAKLNTVRVLLSLVANCD</sequence>
<dbReference type="PANTHER" id="PTHR42648">
    <property type="entry name" value="TRANSPOSASE, PUTATIVE-RELATED"/>
    <property type="match status" value="1"/>
</dbReference>
<dbReference type="InterPro" id="IPR057670">
    <property type="entry name" value="SH3_retrovirus"/>
</dbReference>
<evidence type="ECO:0008006" key="7">
    <source>
        <dbReference type="Google" id="ProtNLM"/>
    </source>
</evidence>
<feature type="domain" description="Retroviral polymerase SH3-like" evidence="4">
    <location>
        <begin position="268"/>
        <end position="329"/>
    </location>
</feature>
<dbReference type="GO" id="GO:0016787">
    <property type="term" value="F:hydrolase activity"/>
    <property type="evidence" value="ECO:0007669"/>
    <property type="project" value="UniProtKB-KW"/>
</dbReference>
<evidence type="ECO:0000256" key="1">
    <source>
        <dbReference type="ARBA" id="ARBA00022723"/>
    </source>
</evidence>
<evidence type="ECO:0000313" key="5">
    <source>
        <dbReference type="EMBL" id="KAI5340566.1"/>
    </source>
</evidence>
<dbReference type="InterPro" id="IPR039537">
    <property type="entry name" value="Retrotran_Ty1/copia-like"/>
</dbReference>
<dbReference type="PANTHER" id="PTHR42648:SF22">
    <property type="entry name" value="REVERSE TRANSCRIPTASE TY1_COPIA-TYPE DOMAIN-CONTAINING PROTEIN"/>
    <property type="match status" value="1"/>
</dbReference>
<dbReference type="Pfam" id="PF07727">
    <property type="entry name" value="RVT_2"/>
    <property type="match status" value="1"/>
</dbReference>
<dbReference type="GO" id="GO:0046872">
    <property type="term" value="F:metal ion binding"/>
    <property type="evidence" value="ECO:0007669"/>
    <property type="project" value="UniProtKB-KW"/>
</dbReference>
<dbReference type="SUPFAM" id="SSF53098">
    <property type="entry name" value="Ribonuclease H-like"/>
    <property type="match status" value="1"/>
</dbReference>
<evidence type="ECO:0000259" key="3">
    <source>
        <dbReference type="Pfam" id="PF07727"/>
    </source>
</evidence>
<keyword evidence="1" id="KW-0479">Metal-binding</keyword>
<dbReference type="Pfam" id="PF25597">
    <property type="entry name" value="SH3_retrovirus"/>
    <property type="match status" value="1"/>
</dbReference>
<comment type="caution">
    <text evidence="5">The sequence shown here is derived from an EMBL/GenBank/DDBJ whole genome shotgun (WGS) entry which is preliminary data.</text>
</comment>
<evidence type="ECO:0000313" key="6">
    <source>
        <dbReference type="Proteomes" id="UP001054821"/>
    </source>
</evidence>
<protein>
    <recommendedName>
        <fullName evidence="7">Mitochondrial protein</fullName>
    </recommendedName>
</protein>